<keyword evidence="3" id="KW-1185">Reference proteome</keyword>
<keyword evidence="1" id="KW-0560">Oxidoreductase</keyword>
<evidence type="ECO:0000313" key="2">
    <source>
        <dbReference type="EMBL" id="KAK7503789.1"/>
    </source>
</evidence>
<dbReference type="PROSITE" id="PS00061">
    <property type="entry name" value="ADH_SHORT"/>
    <property type="match status" value="1"/>
</dbReference>
<dbReference type="Pfam" id="PF13561">
    <property type="entry name" value="adh_short_C2"/>
    <property type="match status" value="1"/>
</dbReference>
<dbReference type="PRINTS" id="PR00080">
    <property type="entry name" value="SDRFAMILY"/>
</dbReference>
<evidence type="ECO:0000313" key="3">
    <source>
        <dbReference type="Proteomes" id="UP001519460"/>
    </source>
</evidence>
<dbReference type="InterPro" id="IPR020904">
    <property type="entry name" value="Sc_DH/Rdtase_CS"/>
</dbReference>
<dbReference type="FunFam" id="3.40.50.720:FF:000084">
    <property type="entry name" value="Short-chain dehydrogenase reductase"/>
    <property type="match status" value="1"/>
</dbReference>
<proteinExistence type="predicted"/>
<sequence>MSESGTRTSSSSSGLRYKDKVTIVTGGHRGIGKGIVDVFVQNGANVVFCSNDDAGGRSAEASLQALGPGTAEFVFCELTKEADIKNLIDVTVKKYGRIDCLVNNAGTHPPHLPIDDFTAEDFRQLLDVNVVSFFLTSKSQGNIINISSLTGHIGQQGSVTYGASKGAVTALTKNLAVDEAKRGVRVNGILPGNIWTPLWDEVAHTVPNPSAMLEWGKNCQLMGRFGTTQEISQACMYLAAEATYSTGMEITVSGGSELDFANKNVLKNGNPVQI</sequence>
<dbReference type="InterPro" id="IPR002347">
    <property type="entry name" value="SDR_fam"/>
</dbReference>
<dbReference type="EMBL" id="JACVVK020000018">
    <property type="protein sequence ID" value="KAK7503789.1"/>
    <property type="molecule type" value="Genomic_DNA"/>
</dbReference>
<evidence type="ECO:0008006" key="4">
    <source>
        <dbReference type="Google" id="ProtNLM"/>
    </source>
</evidence>
<dbReference type="PRINTS" id="PR00081">
    <property type="entry name" value="GDHRDH"/>
</dbReference>
<dbReference type="AlphaFoldDB" id="A0ABD0LW16"/>
<evidence type="ECO:0000256" key="1">
    <source>
        <dbReference type="ARBA" id="ARBA00023002"/>
    </source>
</evidence>
<protein>
    <recommendedName>
        <fullName evidence="4">17-beta-hydroxysteroid dehydrogenase 14</fullName>
    </recommendedName>
</protein>
<name>A0ABD0LW16_9CAEN</name>
<dbReference type="SUPFAM" id="SSF51735">
    <property type="entry name" value="NAD(P)-binding Rossmann-fold domains"/>
    <property type="match status" value="1"/>
</dbReference>
<gene>
    <name evidence="2" type="ORF">BaRGS_00004912</name>
</gene>
<dbReference type="Gene3D" id="3.40.50.720">
    <property type="entry name" value="NAD(P)-binding Rossmann-like Domain"/>
    <property type="match status" value="1"/>
</dbReference>
<dbReference type="PANTHER" id="PTHR43658:SF8">
    <property type="entry name" value="17-BETA-HYDROXYSTEROID DEHYDROGENASE 14-RELATED"/>
    <property type="match status" value="1"/>
</dbReference>
<reference evidence="2 3" key="1">
    <citation type="journal article" date="2023" name="Sci. Data">
        <title>Genome assembly of the Korean intertidal mud-creeper Batillaria attramentaria.</title>
        <authorList>
            <person name="Patra A.K."/>
            <person name="Ho P.T."/>
            <person name="Jun S."/>
            <person name="Lee S.J."/>
            <person name="Kim Y."/>
            <person name="Won Y.J."/>
        </authorList>
    </citation>
    <scope>NUCLEOTIDE SEQUENCE [LARGE SCALE GENOMIC DNA]</scope>
    <source>
        <strain evidence="2">Wonlab-2016</strain>
    </source>
</reference>
<dbReference type="Proteomes" id="UP001519460">
    <property type="component" value="Unassembled WGS sequence"/>
</dbReference>
<organism evidence="2 3">
    <name type="scientific">Batillaria attramentaria</name>
    <dbReference type="NCBI Taxonomy" id="370345"/>
    <lineage>
        <taxon>Eukaryota</taxon>
        <taxon>Metazoa</taxon>
        <taxon>Spiralia</taxon>
        <taxon>Lophotrochozoa</taxon>
        <taxon>Mollusca</taxon>
        <taxon>Gastropoda</taxon>
        <taxon>Caenogastropoda</taxon>
        <taxon>Sorbeoconcha</taxon>
        <taxon>Cerithioidea</taxon>
        <taxon>Batillariidae</taxon>
        <taxon>Batillaria</taxon>
    </lineage>
</organism>
<accession>A0ABD0LW16</accession>
<dbReference type="InterPro" id="IPR036291">
    <property type="entry name" value="NAD(P)-bd_dom_sf"/>
</dbReference>
<comment type="caution">
    <text evidence="2">The sequence shown here is derived from an EMBL/GenBank/DDBJ whole genome shotgun (WGS) entry which is preliminary data.</text>
</comment>
<dbReference type="GO" id="GO:0016491">
    <property type="term" value="F:oxidoreductase activity"/>
    <property type="evidence" value="ECO:0007669"/>
    <property type="project" value="UniProtKB-KW"/>
</dbReference>
<dbReference type="PANTHER" id="PTHR43658">
    <property type="entry name" value="SHORT-CHAIN DEHYDROGENASE/REDUCTASE"/>
    <property type="match status" value="1"/>
</dbReference>